<comment type="caution">
    <text evidence="1">The sequence shown here is derived from an EMBL/GenBank/DDBJ whole genome shotgun (WGS) entry which is preliminary data.</text>
</comment>
<evidence type="ECO:0000313" key="2">
    <source>
        <dbReference type="Proteomes" id="UP000285376"/>
    </source>
</evidence>
<sequence>MGLWADLLEGPGPLLRFHNVGVLTDDIDGVKATAAGHGLPLELSAQSAGSWSFAYHRVPLLGHLVEHLQYFGAAGDGLDHIRGLR</sequence>
<evidence type="ECO:0000313" key="1">
    <source>
        <dbReference type="EMBL" id="RHW44004.1"/>
    </source>
</evidence>
<name>A0A417Z0R0_9MICO</name>
<evidence type="ECO:0008006" key="3">
    <source>
        <dbReference type="Google" id="ProtNLM"/>
    </source>
</evidence>
<protein>
    <recommendedName>
        <fullName evidence="3">VOC domain-containing protein</fullName>
    </recommendedName>
</protein>
<dbReference type="EMBL" id="QWLM01000021">
    <property type="protein sequence ID" value="RHW44004.1"/>
    <property type="molecule type" value="Genomic_DNA"/>
</dbReference>
<accession>A0A417Z0R0</accession>
<dbReference type="Proteomes" id="UP000285376">
    <property type="component" value="Unassembled WGS sequence"/>
</dbReference>
<dbReference type="SUPFAM" id="SSF54593">
    <property type="entry name" value="Glyoxalase/Bleomycin resistance protein/Dihydroxybiphenyl dioxygenase"/>
    <property type="match status" value="1"/>
</dbReference>
<organism evidence="1 2">
    <name type="scientific">Dermacoccus abyssi</name>
    <dbReference type="NCBI Taxonomy" id="322596"/>
    <lineage>
        <taxon>Bacteria</taxon>
        <taxon>Bacillati</taxon>
        <taxon>Actinomycetota</taxon>
        <taxon>Actinomycetes</taxon>
        <taxon>Micrococcales</taxon>
        <taxon>Dermacoccaceae</taxon>
        <taxon>Dermacoccus</taxon>
    </lineage>
</organism>
<reference evidence="1 2" key="1">
    <citation type="submission" date="2018-08" db="EMBL/GenBank/DDBJ databases">
        <title>Whole genome sequence analysis of Dermacoccus abyssi bacteria isolated from Deep Mariana trench Micromonospora spp reveals genes involved in the environmental adaptation and production of secondary metabolites.</title>
        <authorList>
            <person name="Abdel-Mageed W.M."/>
            <person name="Lehri B."/>
            <person name="Nouioui I."/>
            <person name="Goodfellow I."/>
            <person name="Jaspars M."/>
            <person name="Karlyshev A."/>
        </authorList>
    </citation>
    <scope>NUCLEOTIDE SEQUENCE [LARGE SCALE GENOMIC DNA]</scope>
    <source>
        <strain evidence="1 2">MT1.1</strain>
    </source>
</reference>
<gene>
    <name evidence="1" type="ORF">D1832_13690</name>
</gene>
<dbReference type="InterPro" id="IPR029068">
    <property type="entry name" value="Glyas_Bleomycin-R_OHBP_Dase"/>
</dbReference>
<proteinExistence type="predicted"/>
<dbReference type="AlphaFoldDB" id="A0A417Z0R0"/>